<evidence type="ECO:0000256" key="1">
    <source>
        <dbReference type="ARBA" id="ARBA00022679"/>
    </source>
</evidence>
<evidence type="ECO:0000256" key="3">
    <source>
        <dbReference type="ARBA" id="ARBA00022840"/>
    </source>
</evidence>
<comment type="catalytic activity">
    <reaction evidence="4">
        <text>2 cob(II)yrinate a,c diamide + reduced [electron-transfer flavoprotein] + 2 ATP = 2 adenosylcob(III)yrinate a,c-diamide + 2 triphosphate + oxidized [electron-transfer flavoprotein] + 3 H(+)</text>
        <dbReference type="Rhea" id="RHEA:11528"/>
        <dbReference type="Rhea" id="RHEA-COMP:10685"/>
        <dbReference type="Rhea" id="RHEA-COMP:10686"/>
        <dbReference type="ChEBI" id="CHEBI:15378"/>
        <dbReference type="ChEBI" id="CHEBI:18036"/>
        <dbReference type="ChEBI" id="CHEBI:30616"/>
        <dbReference type="ChEBI" id="CHEBI:57692"/>
        <dbReference type="ChEBI" id="CHEBI:58307"/>
        <dbReference type="ChEBI" id="CHEBI:58503"/>
        <dbReference type="ChEBI" id="CHEBI:58537"/>
        <dbReference type="EC" id="2.5.1.17"/>
    </reaction>
</comment>
<evidence type="ECO:0000313" key="6">
    <source>
        <dbReference type="EMBL" id="OGM11777.1"/>
    </source>
</evidence>
<sequence length="176" mass="19972">MAIYTKRGDKGKTNLFDTKKKVSKSSLQIEAIGKVDELNSFLGVVISFAHDPILINDLKKTQDDLLTVGSILSGSNLHFYKTKTKRLETQIDNLEKVLPKLKNFIFPGGTIVASLLHFARTLTRSAERNTVTLSEQKKVRSEILVYLNRLSDYLFILARNQNFESKVNEVVWKGKK</sequence>
<keyword evidence="1 4" id="KW-0808">Transferase</keyword>
<gene>
    <name evidence="6" type="ORF">A2Z22_04375</name>
</gene>
<evidence type="ECO:0000259" key="5">
    <source>
        <dbReference type="Pfam" id="PF01923"/>
    </source>
</evidence>
<name>A0A1F7X9R2_9BACT</name>
<dbReference type="PANTHER" id="PTHR12213">
    <property type="entry name" value="CORRINOID ADENOSYLTRANSFERASE"/>
    <property type="match status" value="1"/>
</dbReference>
<comment type="pathway">
    <text evidence="4">Cofactor biosynthesis; adenosylcobalamin biosynthesis; adenosylcobalamin from cob(II)yrinate a,c-diamide: step 2/7.</text>
</comment>
<protein>
    <recommendedName>
        <fullName evidence="4">Corrinoid adenosyltransferase</fullName>
        <ecNumber evidence="4">2.5.1.17</ecNumber>
    </recommendedName>
    <alternativeName>
        <fullName evidence="4">Cob(II)alamin adenosyltransferase</fullName>
    </alternativeName>
    <alternativeName>
        <fullName evidence="4">Cob(II)yrinic acid a,c-diamide adenosyltransferase</fullName>
    </alternativeName>
    <alternativeName>
        <fullName evidence="4">Cobinamide/cobalamin adenosyltransferase</fullName>
    </alternativeName>
</protein>
<dbReference type="Gene3D" id="1.20.1200.10">
    <property type="entry name" value="Cobalamin adenosyltransferase-like"/>
    <property type="match status" value="1"/>
</dbReference>
<dbReference type="GO" id="GO:0005524">
    <property type="term" value="F:ATP binding"/>
    <property type="evidence" value="ECO:0007669"/>
    <property type="project" value="UniProtKB-UniRule"/>
</dbReference>
<dbReference type="GO" id="GO:0008817">
    <property type="term" value="F:corrinoid adenosyltransferase activity"/>
    <property type="evidence" value="ECO:0007669"/>
    <property type="project" value="UniProtKB-UniRule"/>
</dbReference>
<comment type="catalytic activity">
    <reaction evidence="4">
        <text>2 cob(II)alamin + reduced [electron-transfer flavoprotein] + 2 ATP = 2 adenosylcob(III)alamin + 2 triphosphate + oxidized [electron-transfer flavoprotein] + 3 H(+)</text>
        <dbReference type="Rhea" id="RHEA:28671"/>
        <dbReference type="Rhea" id="RHEA-COMP:10685"/>
        <dbReference type="Rhea" id="RHEA-COMP:10686"/>
        <dbReference type="ChEBI" id="CHEBI:15378"/>
        <dbReference type="ChEBI" id="CHEBI:16304"/>
        <dbReference type="ChEBI" id="CHEBI:18036"/>
        <dbReference type="ChEBI" id="CHEBI:18408"/>
        <dbReference type="ChEBI" id="CHEBI:30616"/>
        <dbReference type="ChEBI" id="CHEBI:57692"/>
        <dbReference type="ChEBI" id="CHEBI:58307"/>
        <dbReference type="EC" id="2.5.1.17"/>
    </reaction>
</comment>
<dbReference type="UniPathway" id="UPA00148">
    <property type="reaction ID" value="UER00233"/>
</dbReference>
<dbReference type="NCBIfam" id="TIGR00636">
    <property type="entry name" value="PduO_Nterm"/>
    <property type="match status" value="1"/>
</dbReference>
<feature type="domain" description="Cobalamin adenosyltransferase-like" evidence="5">
    <location>
        <begin position="3"/>
        <end position="159"/>
    </location>
</feature>
<organism evidence="6 7">
    <name type="scientific">Candidatus Woesebacteria bacterium RBG_16_34_12</name>
    <dbReference type="NCBI Taxonomy" id="1802480"/>
    <lineage>
        <taxon>Bacteria</taxon>
        <taxon>Candidatus Woeseibacteriota</taxon>
    </lineage>
</organism>
<keyword evidence="3 4" id="KW-0067">ATP-binding</keyword>
<comment type="caution">
    <text evidence="6">The sequence shown here is derived from an EMBL/GenBank/DDBJ whole genome shotgun (WGS) entry which is preliminary data.</text>
</comment>
<dbReference type="GO" id="GO:0009236">
    <property type="term" value="P:cobalamin biosynthetic process"/>
    <property type="evidence" value="ECO:0007669"/>
    <property type="project" value="UniProtKB-UniRule"/>
</dbReference>
<dbReference type="EMBL" id="MGFS01000011">
    <property type="protein sequence ID" value="OGM11777.1"/>
    <property type="molecule type" value="Genomic_DNA"/>
</dbReference>
<comment type="similarity">
    <text evidence="4">Belongs to the Cob(I)alamin adenosyltransferase family.</text>
</comment>
<dbReference type="PANTHER" id="PTHR12213:SF0">
    <property type="entry name" value="CORRINOID ADENOSYLTRANSFERASE MMAB"/>
    <property type="match status" value="1"/>
</dbReference>
<dbReference type="AlphaFoldDB" id="A0A1F7X9R2"/>
<evidence type="ECO:0000313" key="7">
    <source>
        <dbReference type="Proteomes" id="UP000177053"/>
    </source>
</evidence>
<dbReference type="InterPro" id="IPR016030">
    <property type="entry name" value="CblAdoTrfase-like"/>
</dbReference>
<dbReference type="SUPFAM" id="SSF89028">
    <property type="entry name" value="Cobalamin adenosyltransferase-like"/>
    <property type="match status" value="1"/>
</dbReference>
<reference evidence="6 7" key="1">
    <citation type="journal article" date="2016" name="Nat. Commun.">
        <title>Thousands of microbial genomes shed light on interconnected biogeochemical processes in an aquifer system.</title>
        <authorList>
            <person name="Anantharaman K."/>
            <person name="Brown C.T."/>
            <person name="Hug L.A."/>
            <person name="Sharon I."/>
            <person name="Castelle C.J."/>
            <person name="Probst A.J."/>
            <person name="Thomas B.C."/>
            <person name="Singh A."/>
            <person name="Wilkins M.J."/>
            <person name="Karaoz U."/>
            <person name="Brodie E.L."/>
            <person name="Williams K.H."/>
            <person name="Hubbard S.S."/>
            <person name="Banfield J.F."/>
        </authorList>
    </citation>
    <scope>NUCLEOTIDE SEQUENCE [LARGE SCALE GENOMIC DNA]</scope>
</reference>
<dbReference type="EC" id="2.5.1.17" evidence="4"/>
<keyword evidence="2 4" id="KW-0547">Nucleotide-binding</keyword>
<dbReference type="Pfam" id="PF01923">
    <property type="entry name" value="Cob_adeno_trans"/>
    <property type="match status" value="1"/>
</dbReference>
<proteinExistence type="inferred from homology"/>
<accession>A0A1F7X9R2</accession>
<evidence type="ECO:0000256" key="2">
    <source>
        <dbReference type="ARBA" id="ARBA00022741"/>
    </source>
</evidence>
<keyword evidence="4" id="KW-0169">Cobalamin biosynthesis</keyword>
<evidence type="ECO:0000256" key="4">
    <source>
        <dbReference type="RuleBase" id="RU366026"/>
    </source>
</evidence>
<dbReference type="Proteomes" id="UP000177053">
    <property type="component" value="Unassembled WGS sequence"/>
</dbReference>
<dbReference type="InterPro" id="IPR029499">
    <property type="entry name" value="PduO-typ"/>
</dbReference>
<dbReference type="InterPro" id="IPR036451">
    <property type="entry name" value="CblAdoTrfase-like_sf"/>
</dbReference>